<evidence type="ECO:0000313" key="2">
    <source>
        <dbReference type="EMBL" id="GHC35943.1"/>
    </source>
</evidence>
<dbReference type="PANTHER" id="PTHR12526:SF636">
    <property type="entry name" value="BLL3647 PROTEIN"/>
    <property type="match status" value="1"/>
</dbReference>
<name>A0ABQ3FS19_9RHOB</name>
<dbReference type="RefSeq" id="WP_189382119.1">
    <property type="nucleotide sequence ID" value="NZ_BMYI01000019.1"/>
</dbReference>
<proteinExistence type="predicted"/>
<dbReference type="Pfam" id="PF13439">
    <property type="entry name" value="Glyco_transf_4"/>
    <property type="match status" value="1"/>
</dbReference>
<dbReference type="SUPFAM" id="SSF53756">
    <property type="entry name" value="UDP-Glycosyltransferase/glycogen phosphorylase"/>
    <property type="match status" value="1"/>
</dbReference>
<organism evidence="2 3">
    <name type="scientific">Gemmobacter nanjingensis</name>
    <dbReference type="NCBI Taxonomy" id="488454"/>
    <lineage>
        <taxon>Bacteria</taxon>
        <taxon>Pseudomonadati</taxon>
        <taxon>Pseudomonadota</taxon>
        <taxon>Alphaproteobacteria</taxon>
        <taxon>Rhodobacterales</taxon>
        <taxon>Paracoccaceae</taxon>
        <taxon>Gemmobacter</taxon>
    </lineage>
</organism>
<comment type="caution">
    <text evidence="2">The sequence shown here is derived from an EMBL/GenBank/DDBJ whole genome shotgun (WGS) entry which is preliminary data.</text>
</comment>
<dbReference type="InterPro" id="IPR028098">
    <property type="entry name" value="Glyco_trans_4-like_N"/>
</dbReference>
<dbReference type="EMBL" id="BMYI01000019">
    <property type="protein sequence ID" value="GHC35943.1"/>
    <property type="molecule type" value="Genomic_DNA"/>
</dbReference>
<reference evidence="3" key="1">
    <citation type="journal article" date="2019" name="Int. J. Syst. Evol. Microbiol.">
        <title>The Global Catalogue of Microorganisms (GCM) 10K type strain sequencing project: providing services to taxonomists for standard genome sequencing and annotation.</title>
        <authorList>
            <consortium name="The Broad Institute Genomics Platform"/>
            <consortium name="The Broad Institute Genome Sequencing Center for Infectious Disease"/>
            <person name="Wu L."/>
            <person name="Ma J."/>
        </authorList>
    </citation>
    <scope>NUCLEOTIDE SEQUENCE [LARGE SCALE GENOMIC DNA]</scope>
    <source>
        <strain evidence="3">KCTC 23298</strain>
    </source>
</reference>
<dbReference type="Proteomes" id="UP000658305">
    <property type="component" value="Unassembled WGS sequence"/>
</dbReference>
<accession>A0ABQ3FS19</accession>
<dbReference type="Gene3D" id="3.40.50.2000">
    <property type="entry name" value="Glycogen Phosphorylase B"/>
    <property type="match status" value="2"/>
</dbReference>
<feature type="domain" description="Glycosyltransferase subfamily 4-like N-terminal" evidence="1">
    <location>
        <begin position="33"/>
        <end position="166"/>
    </location>
</feature>
<protein>
    <recommendedName>
        <fullName evidence="1">Glycosyltransferase subfamily 4-like N-terminal domain-containing protein</fullName>
    </recommendedName>
</protein>
<keyword evidence="3" id="KW-1185">Reference proteome</keyword>
<evidence type="ECO:0000313" key="3">
    <source>
        <dbReference type="Proteomes" id="UP000658305"/>
    </source>
</evidence>
<dbReference type="PANTHER" id="PTHR12526">
    <property type="entry name" value="GLYCOSYLTRANSFERASE"/>
    <property type="match status" value="1"/>
</dbReference>
<sequence>MTTRRVLHLLEAAGAGGLETRLETIRRLDPVAEHVIIAPSHAKVAVSAFWGGSFVELPYDLDDKLSIANAVAFSPWLLRLNAGAGSVVLHSHTPYAAILLAIGATPDMTHVHTLHGPMWLPWQGKGRKIYEAVLARNVDYLIGVSDEMTDRIHALIASRPVVTLSNAAALLRPQPDARPSQPPTAIAFAGRLEHNKAEGLEALFSLLASLRGGPRLDIFGDGALRARLETLAAPLGSRIRFLGTNMNFTDQIRNYDVIAGEGRVVLEALAAGVPALVCAARLSGFVTPDTLPRLLYANAALRGMGRTPEVTADALLAPPQPPHLPETPSVAAICRSLETQTVYSRARTELATRAKAAFRAYGGVYQYAFDALDYVGQAGEPW</sequence>
<evidence type="ECO:0000259" key="1">
    <source>
        <dbReference type="Pfam" id="PF13439"/>
    </source>
</evidence>
<gene>
    <name evidence="2" type="ORF">GCM10007291_41660</name>
</gene>